<protein>
    <submittedName>
        <fullName evidence="3">Unannotated protein</fullName>
    </submittedName>
</protein>
<feature type="domain" description="Methyltransferase" evidence="2">
    <location>
        <begin position="61"/>
        <end position="152"/>
    </location>
</feature>
<evidence type="ECO:0000256" key="1">
    <source>
        <dbReference type="SAM" id="MobiDB-lite"/>
    </source>
</evidence>
<dbReference type="SUPFAM" id="SSF53335">
    <property type="entry name" value="S-adenosyl-L-methionine-dependent methyltransferases"/>
    <property type="match status" value="1"/>
</dbReference>
<dbReference type="Gene3D" id="3.40.50.150">
    <property type="entry name" value="Vaccinia Virus protein VP39"/>
    <property type="match status" value="1"/>
</dbReference>
<dbReference type="AlphaFoldDB" id="A0A6J7H1D4"/>
<evidence type="ECO:0000259" key="2">
    <source>
        <dbReference type="Pfam" id="PF13649"/>
    </source>
</evidence>
<reference evidence="3" key="1">
    <citation type="submission" date="2020-05" db="EMBL/GenBank/DDBJ databases">
        <authorList>
            <person name="Chiriac C."/>
            <person name="Salcher M."/>
            <person name="Ghai R."/>
            <person name="Kavagutti S V."/>
        </authorList>
    </citation>
    <scope>NUCLEOTIDE SEQUENCE</scope>
</reference>
<gene>
    <name evidence="3" type="ORF">UFOPK3564_01429</name>
</gene>
<dbReference type="CDD" id="cd02440">
    <property type="entry name" value="AdoMet_MTases"/>
    <property type="match status" value="1"/>
</dbReference>
<name>A0A6J7H1D4_9ZZZZ</name>
<dbReference type="Pfam" id="PF13649">
    <property type="entry name" value="Methyltransf_25"/>
    <property type="match status" value="1"/>
</dbReference>
<organism evidence="3">
    <name type="scientific">freshwater metagenome</name>
    <dbReference type="NCBI Taxonomy" id="449393"/>
    <lineage>
        <taxon>unclassified sequences</taxon>
        <taxon>metagenomes</taxon>
        <taxon>ecological metagenomes</taxon>
    </lineage>
</organism>
<feature type="region of interest" description="Disordered" evidence="1">
    <location>
        <begin position="1"/>
        <end position="29"/>
    </location>
</feature>
<sequence>MSSTEPPLLPHVAAGPNGHDALRADRPDDGAWTAADLAPHEREKHDRTLAACGPGPFGAALLLGTGHGALPALLADRCAELLAVDPSATDVAIAHERLPGDPRTRVVHGALPDDLPRVGSYDLVVAADVLCRLPEDDLRRLVDRLPRLLRTGARVVAVHWSGQAPDLERTAAEAHRALCIGSGLRPADLPAPPGTRGHLLDAFDVR</sequence>
<proteinExistence type="predicted"/>
<dbReference type="InterPro" id="IPR041698">
    <property type="entry name" value="Methyltransf_25"/>
</dbReference>
<feature type="compositionally biased region" description="Basic and acidic residues" evidence="1">
    <location>
        <begin position="20"/>
        <end position="29"/>
    </location>
</feature>
<evidence type="ECO:0000313" key="3">
    <source>
        <dbReference type="EMBL" id="CAB4913732.1"/>
    </source>
</evidence>
<dbReference type="InterPro" id="IPR029063">
    <property type="entry name" value="SAM-dependent_MTases_sf"/>
</dbReference>
<dbReference type="EMBL" id="CAFBMK010000070">
    <property type="protein sequence ID" value="CAB4913732.1"/>
    <property type="molecule type" value="Genomic_DNA"/>
</dbReference>
<accession>A0A6J7H1D4</accession>